<dbReference type="InterPro" id="IPR050595">
    <property type="entry name" value="Bact_response_regulator"/>
</dbReference>
<gene>
    <name evidence="4" type="ORF">DWG20_04240</name>
</gene>
<dbReference type="EMBL" id="CP031337">
    <property type="protein sequence ID" value="AXK38700.1"/>
    <property type="molecule type" value="Genomic_DNA"/>
</dbReference>
<dbReference type="AlphaFoldDB" id="A0A345Y448"/>
<sequence length="575" mass="64717">MSASSPPPNPLAQLAAGRLGRSERDAAAEKARRNPYAHRLFLVIDSVPEMQRALAMTLASFGADKVEYASRASDALAKLSKYDFDVVLCDYDLGNGYDGLYLFEEVKERNLIKQSCVFMIVTGERRAPRVISAAELVPDDYLLKPFTGEVLRLRLERAMRRREAFKVVDDAVQRHDYLGAIDICNRMLAERNEFMIDFMKLKGSLALKIEDFHTAGQLYQEVLKIKEVGWAKLGLAKSLTGLKSYDEARQLFEEVLVENGRVMEAYDWLARLHQNNHQLEEAQAVLKTATGLSPVVIRRQQALAAVALRNGDLDVAEAACQTTLELAKYTWHRHPTLYADLAHVQLSRGEPSQASRTLSNLRRDFRYNEVGEWMADVVDSQIQTKTGQPQKAQQLLAAAKERYQKLAGELPAEAQMEFARACYAQKDLEAGDAVMRELVRNHHDDEALLSRIGALFEESSRGEAGRELISASVQTVIDLNNAAVKEAQAGRLDEALERFAKAHEEMPANVQVTLNLVNATLALVQRQGWHESHMRRAHELMLKVRKDAPANAKFQKLQQAWRLAIDKLGMPQWTL</sequence>
<dbReference type="InterPro" id="IPR011006">
    <property type="entry name" value="CheY-like_superfamily"/>
</dbReference>
<feature type="domain" description="Response regulatory" evidence="3">
    <location>
        <begin position="40"/>
        <end position="159"/>
    </location>
</feature>
<organism evidence="4 5">
    <name type="scientific">Crenobacter cavernae</name>
    <dbReference type="NCBI Taxonomy" id="2290923"/>
    <lineage>
        <taxon>Bacteria</taxon>
        <taxon>Pseudomonadati</taxon>
        <taxon>Pseudomonadota</taxon>
        <taxon>Betaproteobacteria</taxon>
        <taxon>Neisseriales</taxon>
        <taxon>Neisseriaceae</taxon>
        <taxon>Crenobacter</taxon>
    </lineage>
</organism>
<feature type="modified residue" description="4-aspartylphosphate" evidence="2">
    <location>
        <position position="90"/>
    </location>
</feature>
<dbReference type="PROSITE" id="PS50110">
    <property type="entry name" value="RESPONSE_REGULATORY"/>
    <property type="match status" value="1"/>
</dbReference>
<protein>
    <submittedName>
        <fullName evidence="4">Response regulator</fullName>
    </submittedName>
</protein>
<evidence type="ECO:0000256" key="1">
    <source>
        <dbReference type="ARBA" id="ARBA00022553"/>
    </source>
</evidence>
<accession>A0A345Y448</accession>
<dbReference type="RefSeq" id="WP_115432635.1">
    <property type="nucleotide sequence ID" value="NZ_CP031337.1"/>
</dbReference>
<dbReference type="SUPFAM" id="SSF52172">
    <property type="entry name" value="CheY-like"/>
    <property type="match status" value="1"/>
</dbReference>
<dbReference type="PANTHER" id="PTHR44591">
    <property type="entry name" value="STRESS RESPONSE REGULATOR PROTEIN 1"/>
    <property type="match status" value="1"/>
</dbReference>
<evidence type="ECO:0000256" key="2">
    <source>
        <dbReference type="PROSITE-ProRule" id="PRU00169"/>
    </source>
</evidence>
<evidence type="ECO:0000313" key="5">
    <source>
        <dbReference type="Proteomes" id="UP000254537"/>
    </source>
</evidence>
<dbReference type="Pfam" id="PF00072">
    <property type="entry name" value="Response_reg"/>
    <property type="match status" value="1"/>
</dbReference>
<dbReference type="Proteomes" id="UP000254537">
    <property type="component" value="Chromosome"/>
</dbReference>
<dbReference type="Gene3D" id="1.25.40.10">
    <property type="entry name" value="Tetratricopeptide repeat domain"/>
    <property type="match status" value="2"/>
</dbReference>
<dbReference type="PANTHER" id="PTHR44591:SF3">
    <property type="entry name" value="RESPONSE REGULATORY DOMAIN-CONTAINING PROTEIN"/>
    <property type="match status" value="1"/>
</dbReference>
<dbReference type="KEGG" id="ccah:DWG20_04240"/>
<dbReference type="InterPro" id="IPR001789">
    <property type="entry name" value="Sig_transdc_resp-reg_receiver"/>
</dbReference>
<name>A0A345Y448_9NEIS</name>
<dbReference type="SUPFAM" id="SSF48452">
    <property type="entry name" value="TPR-like"/>
    <property type="match status" value="2"/>
</dbReference>
<reference evidence="4 5" key="1">
    <citation type="submission" date="2018-07" db="EMBL/GenBank/DDBJ databases">
        <title>Crenobacter cavernae sp. nov., isolated from a karst cave.</title>
        <authorList>
            <person name="Zhu H."/>
        </authorList>
    </citation>
    <scope>NUCLEOTIDE SEQUENCE [LARGE SCALE GENOMIC DNA]</scope>
    <source>
        <strain evidence="4 5">K1W11S-77</strain>
    </source>
</reference>
<dbReference type="InterPro" id="IPR011990">
    <property type="entry name" value="TPR-like_helical_dom_sf"/>
</dbReference>
<proteinExistence type="predicted"/>
<dbReference type="OrthoDB" id="7298659at2"/>
<dbReference type="GO" id="GO:0000160">
    <property type="term" value="P:phosphorelay signal transduction system"/>
    <property type="evidence" value="ECO:0007669"/>
    <property type="project" value="InterPro"/>
</dbReference>
<dbReference type="Gene3D" id="3.40.50.2300">
    <property type="match status" value="1"/>
</dbReference>
<evidence type="ECO:0000313" key="4">
    <source>
        <dbReference type="EMBL" id="AXK38700.1"/>
    </source>
</evidence>
<dbReference type="SMART" id="SM00448">
    <property type="entry name" value="REC"/>
    <property type="match status" value="1"/>
</dbReference>
<keyword evidence="1 2" id="KW-0597">Phosphoprotein</keyword>
<evidence type="ECO:0000259" key="3">
    <source>
        <dbReference type="PROSITE" id="PS50110"/>
    </source>
</evidence>